<gene>
    <name evidence="3" type="ORF">QF118_12850</name>
</gene>
<organism evidence="3 4">
    <name type="scientific">Tropicibacter oceani</name>
    <dbReference type="NCBI Taxonomy" id="3058420"/>
    <lineage>
        <taxon>Bacteria</taxon>
        <taxon>Pseudomonadati</taxon>
        <taxon>Pseudomonadota</taxon>
        <taxon>Alphaproteobacteria</taxon>
        <taxon>Rhodobacterales</taxon>
        <taxon>Roseobacteraceae</taxon>
        <taxon>Tropicibacter</taxon>
    </lineage>
</organism>
<keyword evidence="1" id="KW-0029">Amino-acid transport</keyword>
<dbReference type="SUPFAM" id="SSF53822">
    <property type="entry name" value="Periplasmic binding protein-like I"/>
    <property type="match status" value="1"/>
</dbReference>
<evidence type="ECO:0000256" key="1">
    <source>
        <dbReference type="ARBA" id="ARBA00022970"/>
    </source>
</evidence>
<reference evidence="3 4" key="1">
    <citation type="submission" date="2023-05" db="EMBL/GenBank/DDBJ databases">
        <title>YMD87, complete Genome.</title>
        <authorList>
            <person name="Zhang J."/>
            <person name="Xu X."/>
        </authorList>
    </citation>
    <scope>NUCLEOTIDE SEQUENCE [LARGE SCALE GENOMIC DNA]</scope>
    <source>
        <strain evidence="3 4">YMD87</strain>
    </source>
</reference>
<dbReference type="PANTHER" id="PTHR30483:SF6">
    <property type="entry name" value="PERIPLASMIC BINDING PROTEIN OF ABC TRANSPORTER FOR NATURAL AMINO ACIDS"/>
    <property type="match status" value="1"/>
</dbReference>
<dbReference type="Gene3D" id="3.40.50.2300">
    <property type="match status" value="2"/>
</dbReference>
<sequence length="388" mass="42048">MIRPFIASCLLTAVLAAPLQAAEILVHYIRQEVPQPPTLSNLDAPPADLGLRGAQLALEDNRTTGRFLGQTWTLTQTSVAPGGDFLAAVSAALAETDLLILDAPADQLLAAADLPQAAQALLFNASAPDTDLRGADCRANLLHTLPSRAMLSDALMQFFVTRKWDKIAMIEGSGPGDAEMAQAYDRSANKFGLKIRARKTWAFDADMRRNASAEVPLFTQDLGDYDVLLVADESNDFARYIPYNTWRPRPVAGAEGLTPKAWDRVVEQWGAAQLQSRFETLAGRPMDSVDYAAWAALRTLGEAVTRTGAADAPGLRAYILGPDFELGGFKGRPLTFRPWNGQLRQPIALTHRGALVAQPPLEGFLHQTSELDTLGLDRPETPCSAFAQ</sequence>
<dbReference type="InterPro" id="IPR028082">
    <property type="entry name" value="Peripla_BP_I"/>
</dbReference>
<keyword evidence="2" id="KW-0732">Signal</keyword>
<dbReference type="PANTHER" id="PTHR30483">
    <property type="entry name" value="LEUCINE-SPECIFIC-BINDING PROTEIN"/>
    <property type="match status" value="1"/>
</dbReference>
<dbReference type="EMBL" id="CP124616">
    <property type="protein sequence ID" value="WGW02823.1"/>
    <property type="molecule type" value="Genomic_DNA"/>
</dbReference>
<protein>
    <submittedName>
        <fullName evidence="3">ABC transporter substrate-binding protein</fullName>
    </submittedName>
</protein>
<dbReference type="Proteomes" id="UP001241605">
    <property type="component" value="Chromosome"/>
</dbReference>
<feature type="signal peptide" evidence="2">
    <location>
        <begin position="1"/>
        <end position="21"/>
    </location>
</feature>
<dbReference type="NCBIfam" id="TIGR03863">
    <property type="entry name" value="PQQ_ABC_bind"/>
    <property type="match status" value="1"/>
</dbReference>
<feature type="chain" id="PRO_5046133935" evidence="2">
    <location>
        <begin position="22"/>
        <end position="388"/>
    </location>
</feature>
<proteinExistence type="predicted"/>
<evidence type="ECO:0000313" key="4">
    <source>
        <dbReference type="Proteomes" id="UP001241605"/>
    </source>
</evidence>
<evidence type="ECO:0000313" key="3">
    <source>
        <dbReference type="EMBL" id="WGW02823.1"/>
    </source>
</evidence>
<dbReference type="CDD" id="cd06268">
    <property type="entry name" value="PBP1_ABC_transporter_LIVBP-like"/>
    <property type="match status" value="1"/>
</dbReference>
<dbReference type="InterPro" id="IPR051010">
    <property type="entry name" value="BCAA_transport"/>
</dbReference>
<keyword evidence="1" id="KW-0813">Transport</keyword>
<accession>A0ABY8QFN7</accession>
<evidence type="ECO:0000256" key="2">
    <source>
        <dbReference type="SAM" id="SignalP"/>
    </source>
</evidence>
<dbReference type="InterPro" id="IPR022478">
    <property type="entry name" value="ABC_transptr_sub-bd_PQQ"/>
</dbReference>
<dbReference type="RefSeq" id="WP_282299453.1">
    <property type="nucleotide sequence ID" value="NZ_CP124616.1"/>
</dbReference>
<name>A0ABY8QFN7_9RHOB</name>
<keyword evidence="4" id="KW-1185">Reference proteome</keyword>